<evidence type="ECO:0000313" key="7">
    <source>
        <dbReference type="Proteomes" id="UP000320421"/>
    </source>
</evidence>
<dbReference type="PANTHER" id="PTHR10628">
    <property type="entry name" value="SIALIDASE"/>
    <property type="match status" value="1"/>
</dbReference>
<protein>
    <recommendedName>
        <fullName evidence="3">exo-alpha-sialidase</fullName>
        <ecNumber evidence="3">3.2.1.18</ecNumber>
    </recommendedName>
</protein>
<accession>A0A517PMR7</accession>
<dbReference type="Pfam" id="PF13088">
    <property type="entry name" value="BNR_2"/>
    <property type="match status" value="1"/>
</dbReference>
<dbReference type="SUPFAM" id="SSF50939">
    <property type="entry name" value="Sialidases"/>
    <property type="match status" value="1"/>
</dbReference>
<dbReference type="PANTHER" id="PTHR10628:SF30">
    <property type="entry name" value="EXO-ALPHA-SIALIDASE"/>
    <property type="match status" value="1"/>
</dbReference>
<dbReference type="CDD" id="cd15482">
    <property type="entry name" value="Sialidase_non-viral"/>
    <property type="match status" value="1"/>
</dbReference>
<comment type="similarity">
    <text evidence="2">Belongs to the glycosyl hydrolase 33 family.</text>
</comment>
<feature type="chain" id="PRO_5021706893" description="exo-alpha-sialidase" evidence="4">
    <location>
        <begin position="29"/>
        <end position="391"/>
    </location>
</feature>
<organism evidence="6 7">
    <name type="scientific">Gimesia chilikensis</name>
    <dbReference type="NCBI Taxonomy" id="2605989"/>
    <lineage>
        <taxon>Bacteria</taxon>
        <taxon>Pseudomonadati</taxon>
        <taxon>Planctomycetota</taxon>
        <taxon>Planctomycetia</taxon>
        <taxon>Planctomycetales</taxon>
        <taxon>Planctomycetaceae</taxon>
        <taxon>Gimesia</taxon>
    </lineage>
</organism>
<proteinExistence type="inferred from homology"/>
<dbReference type="GO" id="GO:0004308">
    <property type="term" value="F:exo-alpha-sialidase activity"/>
    <property type="evidence" value="ECO:0007669"/>
    <property type="project" value="UniProtKB-EC"/>
</dbReference>
<evidence type="ECO:0000256" key="1">
    <source>
        <dbReference type="ARBA" id="ARBA00000427"/>
    </source>
</evidence>
<dbReference type="AlphaFoldDB" id="A0A517PMR7"/>
<evidence type="ECO:0000256" key="4">
    <source>
        <dbReference type="SAM" id="SignalP"/>
    </source>
</evidence>
<dbReference type="Proteomes" id="UP000320421">
    <property type="component" value="Chromosome"/>
</dbReference>
<dbReference type="InterPro" id="IPR011040">
    <property type="entry name" value="Sialidase"/>
</dbReference>
<dbReference type="InterPro" id="IPR036278">
    <property type="entry name" value="Sialidase_sf"/>
</dbReference>
<dbReference type="OrthoDB" id="7294637at2"/>
<dbReference type="InterPro" id="IPR026856">
    <property type="entry name" value="Sialidase_fam"/>
</dbReference>
<sequence length="391" mass="43576" precursor="true">MPPFLLRPAKTCSLFLLMTLSLLQATQAGDLQKTMIFSARDGQYHHYRIPGIIATSKGTLLAYCEARKTAGDWADIDILMRRSTDGGQTWAKPQVIHNAKEETVNNVIAFNDAQTGQVHLLYCENYARCYYTQSNDDGKTFSPRVEITPVFEEFRKEYDWNVIATGPGHGIQLQNGRLLVPVWLSTGGKKHRPSCVSTIFSDDHGKTWHRGEIIVNQGEQIAGETIVNPSETVAVQLFNDKVLVNIRTESKPHRRLIAISENGATGWTDKHFDPQLLEPVCMGSILRVPASKPQPQNAIVFANPDNLEGSSKRRGPNRDRKNLTLQVSFNDCQTWSGKRVLEPGISGYSDLAALPDGTIVCFYEDGGLKNNGYDTTGLTVARFPLKWILED</sequence>
<dbReference type="GO" id="GO:0005737">
    <property type="term" value="C:cytoplasm"/>
    <property type="evidence" value="ECO:0007669"/>
    <property type="project" value="TreeGrafter"/>
</dbReference>
<keyword evidence="4" id="KW-0732">Signal</keyword>
<evidence type="ECO:0000256" key="3">
    <source>
        <dbReference type="ARBA" id="ARBA00012733"/>
    </source>
</evidence>
<dbReference type="GO" id="GO:0006689">
    <property type="term" value="P:ganglioside catabolic process"/>
    <property type="evidence" value="ECO:0007669"/>
    <property type="project" value="TreeGrafter"/>
</dbReference>
<dbReference type="EC" id="3.2.1.18" evidence="3"/>
<feature type="signal peptide" evidence="4">
    <location>
        <begin position="1"/>
        <end position="28"/>
    </location>
</feature>
<evidence type="ECO:0000259" key="5">
    <source>
        <dbReference type="Pfam" id="PF13088"/>
    </source>
</evidence>
<evidence type="ECO:0000256" key="2">
    <source>
        <dbReference type="ARBA" id="ARBA00009348"/>
    </source>
</evidence>
<keyword evidence="7" id="KW-1185">Reference proteome</keyword>
<keyword evidence="6" id="KW-0378">Hydrolase</keyword>
<dbReference type="GO" id="GO:0016020">
    <property type="term" value="C:membrane"/>
    <property type="evidence" value="ECO:0007669"/>
    <property type="project" value="TreeGrafter"/>
</dbReference>
<dbReference type="Gene3D" id="2.120.10.10">
    <property type="match status" value="1"/>
</dbReference>
<comment type="catalytic activity">
    <reaction evidence="1">
        <text>Hydrolysis of alpha-(2-&gt;3)-, alpha-(2-&gt;6)-, alpha-(2-&gt;8)- glycosidic linkages of terminal sialic acid residues in oligosaccharides, glycoproteins, glycolipids, colominic acid and synthetic substrates.</text>
        <dbReference type="EC" id="3.2.1.18"/>
    </reaction>
</comment>
<name>A0A517PMR7_9PLAN</name>
<dbReference type="RefSeq" id="WP_145183774.1">
    <property type="nucleotide sequence ID" value="NZ_CP036266.1"/>
</dbReference>
<keyword evidence="6" id="KW-0326">Glycosidase</keyword>
<dbReference type="GO" id="GO:0009313">
    <property type="term" value="P:oligosaccharide catabolic process"/>
    <property type="evidence" value="ECO:0007669"/>
    <property type="project" value="TreeGrafter"/>
</dbReference>
<reference evidence="6 7" key="1">
    <citation type="submission" date="2019-02" db="EMBL/GenBank/DDBJ databases">
        <title>Deep-cultivation of Planctomycetes and their phenomic and genomic characterization uncovers novel biology.</title>
        <authorList>
            <person name="Wiegand S."/>
            <person name="Jogler M."/>
            <person name="Boedeker C."/>
            <person name="Pinto D."/>
            <person name="Vollmers J."/>
            <person name="Rivas-Marin E."/>
            <person name="Kohn T."/>
            <person name="Peeters S.H."/>
            <person name="Heuer A."/>
            <person name="Rast P."/>
            <person name="Oberbeckmann S."/>
            <person name="Bunk B."/>
            <person name="Jeske O."/>
            <person name="Meyerdierks A."/>
            <person name="Storesund J.E."/>
            <person name="Kallscheuer N."/>
            <person name="Luecker S."/>
            <person name="Lage O.M."/>
            <person name="Pohl T."/>
            <person name="Merkel B.J."/>
            <person name="Hornburger P."/>
            <person name="Mueller R.-W."/>
            <person name="Bruemmer F."/>
            <person name="Labrenz M."/>
            <person name="Spormann A.M."/>
            <person name="Op den Camp H."/>
            <person name="Overmann J."/>
            <person name="Amann R."/>
            <person name="Jetten M.S.M."/>
            <person name="Mascher T."/>
            <person name="Medema M.H."/>
            <person name="Devos D.P."/>
            <person name="Kaster A.-K."/>
            <person name="Ovreas L."/>
            <person name="Rohde M."/>
            <person name="Galperin M.Y."/>
            <person name="Jogler C."/>
        </authorList>
    </citation>
    <scope>NUCLEOTIDE SEQUENCE [LARGE SCALE GENOMIC DNA]</scope>
    <source>
        <strain evidence="6 7">HG66A1</strain>
    </source>
</reference>
<feature type="domain" description="Sialidase" evidence="5">
    <location>
        <begin position="58"/>
        <end position="359"/>
    </location>
</feature>
<dbReference type="EMBL" id="CP036266">
    <property type="protein sequence ID" value="QDT20653.1"/>
    <property type="molecule type" value="Genomic_DNA"/>
</dbReference>
<gene>
    <name evidence="6" type="primary">nedA_4</name>
    <name evidence="6" type="ORF">HG66A1_24410</name>
</gene>
<evidence type="ECO:0000313" key="6">
    <source>
        <dbReference type="EMBL" id="QDT20653.1"/>
    </source>
</evidence>